<keyword evidence="11" id="KW-1185">Reference proteome</keyword>
<dbReference type="Pfam" id="PF13428">
    <property type="entry name" value="TPR_14"/>
    <property type="match status" value="1"/>
</dbReference>
<dbReference type="FunFam" id="1.25.40.10:FF:000649">
    <property type="entry name" value="mRNA splicing factor (Prp1/Zer1), putative"/>
    <property type="match status" value="1"/>
</dbReference>
<dbReference type="SMART" id="SM00386">
    <property type="entry name" value="HAT"/>
    <property type="match status" value="13"/>
</dbReference>
<dbReference type="Pfam" id="PF23240">
    <property type="entry name" value="HAT_PRP39_N"/>
    <property type="match status" value="1"/>
</dbReference>
<feature type="region of interest" description="Disordered" evidence="8">
    <location>
        <begin position="29"/>
        <end position="69"/>
    </location>
</feature>
<dbReference type="Gene3D" id="1.25.40.10">
    <property type="entry name" value="Tetratricopeptide repeat domain"/>
    <property type="match status" value="4"/>
</dbReference>
<dbReference type="STRING" id="90262.A0A1X2IKJ9"/>
<gene>
    <name evidence="10" type="ORF">BCR42DRAFT_373587</name>
</gene>
<dbReference type="GO" id="GO:0000244">
    <property type="term" value="P:spliceosomal tri-snRNP complex assembly"/>
    <property type="evidence" value="ECO:0007669"/>
    <property type="project" value="TreeGrafter"/>
</dbReference>
<dbReference type="Pfam" id="PF13432">
    <property type="entry name" value="TPR_16"/>
    <property type="match status" value="1"/>
</dbReference>
<dbReference type="PANTHER" id="PTHR11246:SF1">
    <property type="entry name" value="PRE-MRNA-PROCESSING FACTOR 6"/>
    <property type="match status" value="1"/>
</dbReference>
<dbReference type="PANTHER" id="PTHR11246">
    <property type="entry name" value="PRE-MRNA SPLICING FACTOR"/>
    <property type="match status" value="1"/>
</dbReference>
<sequence length="903" mass="101161">MFGVTKDFIGKPAPANYVAGLGRGATGFTTRSDIGPAREASADFPVGDLKPKTDGDDDEGQYQDPDNEVGLFSAAPYEEDDEEADRVWDMIDARMDERRKARREAREQEELAKFRQERPKISQQFSDLKRQLSTLDEAEWAAIPEVGDLVGKSRKKSKVPERFTPLPDTVLAATRDQAQYSTTTANTDEDNSGMLTDFKEIGQARDKVLGLKLDQASTDSASGQTTIDPKGYLTDLNSVALKTATEIGDIKKARLLLNSVITTNPKHAPGWIAAARLEEAAGRPVHARNTIAKGCLQCPKNEDVWLESARLNTLDNAKIILADAVRAIPQSVKIWLRAVNLESDSKNKKKVLRRALEFIPNSVKLWRTAINMEDNPDDAKVLLSRAVELVPLSVELWLALARLETYANAKKVLNKALGVIPTSHEIWIAAARLQEEQGEKGTVEKLIANAVAKLTKVGAVMSRDQWLKEAEKAESNGSVLTCQAIVKVTIGLGLDEEDEEDLESIWMDDAEASTNSGSIETARAIYAHALKSFPGHKLIWQQAAFLEKNHGSPESLEELLKRAVKYCPQSEVLWLMGAKEKWMTGDVDGARMILKEAFEANPNSEQIWLAAVKVESENQEYDRARRLLENARKQSGTERVWMKSVMLERQMGDYDQCKALLEQGLALYPTFDKLWMIKGQVENLDLNNPSSARETYNKAVKRCPKSVPLWIQLAQLEEKMDMVTKARNTLEKARFSNPKVPELWVEAIRIENRASNTAAAKVVAAKALQECPSSGAVWTEAIFMEPRPQRKARSVDALKKCEHDPIIVTTVARLFWNDRKIEKARNWFQKAVQIDPDQGDSFAWWYKFELQHGVEEQQDLVIKRCVQAEPHHGERWQAISKNVKNIGMKPDAVLKLCAMSLDL</sequence>
<feature type="domain" description="PRP1 splicing factor N-terminal" evidence="9">
    <location>
        <begin position="13"/>
        <end position="152"/>
    </location>
</feature>
<dbReference type="InterPro" id="IPR003107">
    <property type="entry name" value="HAT"/>
</dbReference>
<dbReference type="SMART" id="SM00028">
    <property type="entry name" value="TPR"/>
    <property type="match status" value="3"/>
</dbReference>
<dbReference type="InterPro" id="IPR019734">
    <property type="entry name" value="TPR_rpt"/>
</dbReference>
<evidence type="ECO:0000256" key="4">
    <source>
        <dbReference type="ARBA" id="ARBA00023187"/>
    </source>
</evidence>
<evidence type="ECO:0000256" key="7">
    <source>
        <dbReference type="SAM" id="Coils"/>
    </source>
</evidence>
<dbReference type="InterPro" id="IPR045075">
    <property type="entry name" value="Syf1-like"/>
</dbReference>
<dbReference type="Pfam" id="PF13181">
    <property type="entry name" value="TPR_8"/>
    <property type="match status" value="1"/>
</dbReference>
<name>A0A1X2IKJ9_9FUNG</name>
<feature type="coiled-coil region" evidence="7">
    <location>
        <begin position="91"/>
        <end position="118"/>
    </location>
</feature>
<dbReference type="EMBL" id="MCGE01000009">
    <property type="protein sequence ID" value="ORZ18072.1"/>
    <property type="molecule type" value="Genomic_DNA"/>
</dbReference>
<keyword evidence="5" id="KW-0539">Nucleus</keyword>
<organism evidence="10 11">
    <name type="scientific">Absidia repens</name>
    <dbReference type="NCBI Taxonomy" id="90262"/>
    <lineage>
        <taxon>Eukaryota</taxon>
        <taxon>Fungi</taxon>
        <taxon>Fungi incertae sedis</taxon>
        <taxon>Mucoromycota</taxon>
        <taxon>Mucoromycotina</taxon>
        <taxon>Mucoromycetes</taxon>
        <taxon>Mucorales</taxon>
        <taxon>Cunninghamellaceae</taxon>
        <taxon>Absidia</taxon>
    </lineage>
</organism>
<evidence type="ECO:0000256" key="6">
    <source>
        <dbReference type="PROSITE-ProRule" id="PRU00339"/>
    </source>
</evidence>
<dbReference type="AlphaFoldDB" id="A0A1X2IKJ9"/>
<dbReference type="GO" id="GO:0045292">
    <property type="term" value="P:mRNA cis splicing, via spliceosome"/>
    <property type="evidence" value="ECO:0007669"/>
    <property type="project" value="EnsemblFungi"/>
</dbReference>
<accession>A0A1X2IKJ9</accession>
<keyword evidence="2" id="KW-0507">mRNA processing</keyword>
<reference evidence="10 11" key="1">
    <citation type="submission" date="2016-07" db="EMBL/GenBank/DDBJ databases">
        <title>Pervasive Adenine N6-methylation of Active Genes in Fungi.</title>
        <authorList>
            <consortium name="DOE Joint Genome Institute"/>
            <person name="Mondo S.J."/>
            <person name="Dannebaum R.O."/>
            <person name="Kuo R.C."/>
            <person name="Labutti K."/>
            <person name="Haridas S."/>
            <person name="Kuo A."/>
            <person name="Salamov A."/>
            <person name="Ahrendt S.R."/>
            <person name="Lipzen A."/>
            <person name="Sullivan W."/>
            <person name="Andreopoulos W.B."/>
            <person name="Clum A."/>
            <person name="Lindquist E."/>
            <person name="Daum C."/>
            <person name="Ramamoorthy G.K."/>
            <person name="Gryganskyi A."/>
            <person name="Culley D."/>
            <person name="Magnuson J.K."/>
            <person name="James T.Y."/>
            <person name="O'Malley M.A."/>
            <person name="Stajich J.E."/>
            <person name="Spatafora J.W."/>
            <person name="Visel A."/>
            <person name="Grigoriev I.V."/>
        </authorList>
    </citation>
    <scope>NUCLEOTIDE SEQUENCE [LARGE SCALE GENOMIC DNA]</scope>
    <source>
        <strain evidence="10 11">NRRL 1336</strain>
    </source>
</reference>
<evidence type="ECO:0000256" key="8">
    <source>
        <dbReference type="SAM" id="MobiDB-lite"/>
    </source>
</evidence>
<keyword evidence="6" id="KW-0802">TPR repeat</keyword>
<keyword evidence="4" id="KW-0508">mRNA splicing</keyword>
<feature type="compositionally biased region" description="Acidic residues" evidence="8">
    <location>
        <begin position="55"/>
        <end position="67"/>
    </location>
</feature>
<evidence type="ECO:0000256" key="1">
    <source>
        <dbReference type="ARBA" id="ARBA00004123"/>
    </source>
</evidence>
<dbReference type="InterPro" id="IPR010491">
    <property type="entry name" value="PRP1_N"/>
</dbReference>
<comment type="caution">
    <text evidence="10">The sequence shown here is derived from an EMBL/GenBank/DDBJ whole genome shotgun (WGS) entry which is preliminary data.</text>
</comment>
<dbReference type="PROSITE" id="PS50005">
    <property type="entry name" value="TPR"/>
    <property type="match status" value="1"/>
</dbReference>
<dbReference type="Proteomes" id="UP000193560">
    <property type="component" value="Unassembled WGS sequence"/>
</dbReference>
<feature type="repeat" description="TPR" evidence="6">
    <location>
        <begin position="805"/>
        <end position="838"/>
    </location>
</feature>
<dbReference type="GO" id="GO:0046540">
    <property type="term" value="C:U4/U6 x U5 tri-snRNP complex"/>
    <property type="evidence" value="ECO:0007669"/>
    <property type="project" value="EnsemblFungi"/>
</dbReference>
<comment type="subcellular location">
    <subcellularLocation>
        <location evidence="1">Nucleus</location>
    </subcellularLocation>
</comment>
<keyword evidence="3" id="KW-0677">Repeat</keyword>
<dbReference type="SUPFAM" id="SSF48452">
    <property type="entry name" value="TPR-like"/>
    <property type="match status" value="3"/>
</dbReference>
<dbReference type="Pfam" id="PF06424">
    <property type="entry name" value="PRP1_N"/>
    <property type="match status" value="1"/>
</dbReference>
<evidence type="ECO:0000313" key="11">
    <source>
        <dbReference type="Proteomes" id="UP000193560"/>
    </source>
</evidence>
<evidence type="ECO:0000256" key="3">
    <source>
        <dbReference type="ARBA" id="ARBA00022737"/>
    </source>
</evidence>
<evidence type="ECO:0000256" key="5">
    <source>
        <dbReference type="ARBA" id="ARBA00023242"/>
    </source>
</evidence>
<protein>
    <submittedName>
        <fullName evidence="10">PRP1 splicing factor, N-terminal-domain-containing protein</fullName>
    </submittedName>
</protein>
<proteinExistence type="predicted"/>
<dbReference type="FunFam" id="1.25.40.10:FF:001362">
    <property type="entry name" value="RNA splicing factor"/>
    <property type="match status" value="1"/>
</dbReference>
<dbReference type="GO" id="GO:0071013">
    <property type="term" value="C:catalytic step 2 spliceosome"/>
    <property type="evidence" value="ECO:0007669"/>
    <property type="project" value="TreeGrafter"/>
</dbReference>
<dbReference type="InterPro" id="IPR011990">
    <property type="entry name" value="TPR-like_helical_dom_sf"/>
</dbReference>
<dbReference type="OrthoDB" id="440128at2759"/>
<evidence type="ECO:0000259" key="9">
    <source>
        <dbReference type="Pfam" id="PF06424"/>
    </source>
</evidence>
<evidence type="ECO:0000313" key="10">
    <source>
        <dbReference type="EMBL" id="ORZ18072.1"/>
    </source>
</evidence>
<keyword evidence="7" id="KW-0175">Coiled coil</keyword>
<evidence type="ECO:0000256" key="2">
    <source>
        <dbReference type="ARBA" id="ARBA00022664"/>
    </source>
</evidence>